<evidence type="ECO:0000256" key="3">
    <source>
        <dbReference type="ARBA" id="ARBA00022795"/>
    </source>
</evidence>
<reference evidence="8" key="1">
    <citation type="submission" date="2022-09" db="EMBL/GenBank/DDBJ databases">
        <title>Intensive care unit water sources are persistently colonized with multi-drug resistant bacteria and are the site of extensive horizontal gene transfer of antibiotic resistance genes.</title>
        <authorList>
            <person name="Diorio-Toth L."/>
        </authorList>
    </citation>
    <scope>NUCLEOTIDE SEQUENCE</scope>
    <source>
        <strain evidence="8">GD03936</strain>
    </source>
</reference>
<proteinExistence type="inferred from homology"/>
<dbReference type="Gene3D" id="2.60.40.4070">
    <property type="match status" value="1"/>
</dbReference>
<dbReference type="EMBL" id="JAOCAP010000002">
    <property type="protein sequence ID" value="MDH1317640.1"/>
    <property type="molecule type" value="Genomic_DNA"/>
</dbReference>
<dbReference type="Proteomes" id="UP001158416">
    <property type="component" value="Unassembled WGS sequence"/>
</dbReference>
<protein>
    <recommendedName>
        <fullName evidence="2 5">Basal-body rod modification protein FlgD</fullName>
    </recommendedName>
</protein>
<evidence type="ECO:0000256" key="4">
    <source>
        <dbReference type="ARBA" id="ARBA00024746"/>
    </source>
</evidence>
<evidence type="ECO:0000259" key="7">
    <source>
        <dbReference type="Pfam" id="PF13861"/>
    </source>
</evidence>
<organism evidence="8 9">
    <name type="scientific">Enterobacter bugandensis</name>
    <dbReference type="NCBI Taxonomy" id="881260"/>
    <lineage>
        <taxon>Bacteria</taxon>
        <taxon>Pseudomonadati</taxon>
        <taxon>Pseudomonadota</taxon>
        <taxon>Gammaproteobacteria</taxon>
        <taxon>Enterobacterales</taxon>
        <taxon>Enterobacteriaceae</taxon>
        <taxon>Enterobacter</taxon>
    </lineage>
</organism>
<accession>A0AA42TLW9</accession>
<evidence type="ECO:0000256" key="5">
    <source>
        <dbReference type="RuleBase" id="RU362076"/>
    </source>
</evidence>
<dbReference type="InterPro" id="IPR005648">
    <property type="entry name" value="FlgD"/>
</dbReference>
<dbReference type="InterPro" id="IPR025963">
    <property type="entry name" value="FLgD_Tudor"/>
</dbReference>
<feature type="domain" description="FlgD Tudor-like" evidence="7">
    <location>
        <begin position="83"/>
        <end position="227"/>
    </location>
</feature>
<evidence type="ECO:0000256" key="1">
    <source>
        <dbReference type="ARBA" id="ARBA00010577"/>
    </source>
</evidence>
<feature type="region of interest" description="Disordered" evidence="6">
    <location>
        <begin position="1"/>
        <end position="20"/>
    </location>
</feature>
<keyword evidence="8" id="KW-0966">Cell projection</keyword>
<dbReference type="RefSeq" id="WP_041909293.1">
    <property type="nucleotide sequence ID" value="NZ_CP110985.1"/>
</dbReference>
<name>A0AA42TLW9_9ENTR</name>
<dbReference type="Gene3D" id="2.30.30.910">
    <property type="match status" value="1"/>
</dbReference>
<evidence type="ECO:0000256" key="2">
    <source>
        <dbReference type="ARBA" id="ARBA00016013"/>
    </source>
</evidence>
<evidence type="ECO:0000313" key="9">
    <source>
        <dbReference type="Proteomes" id="UP001158416"/>
    </source>
</evidence>
<gene>
    <name evidence="8" type="ORF">N5C39_04570</name>
</gene>
<comment type="function">
    <text evidence="4 5">Required for flagellar hook formation. May act as a scaffolding protein.</text>
</comment>
<dbReference type="AlphaFoldDB" id="A0AA42TLW9"/>
<keyword evidence="3 5" id="KW-1005">Bacterial flagellum biogenesis</keyword>
<comment type="similarity">
    <text evidence="1 5">Belongs to the FlgD family.</text>
</comment>
<dbReference type="Pfam" id="PF03963">
    <property type="entry name" value="FlgD"/>
    <property type="match status" value="1"/>
</dbReference>
<evidence type="ECO:0000256" key="6">
    <source>
        <dbReference type="SAM" id="MobiDB-lite"/>
    </source>
</evidence>
<sequence length="235" mass="24965">MAVSSINNNNGGAGGTGTGNSAADLSNQFMNLLVAQMKNQDPTNPMDNNQLTSQLAQFNMAAGVEKLNSSVAGVQAMMIQLGSMSASSWVGRSVLIEGEAKVSFGEPGIGIMQEGVEQPGNSDDFHFVLGGDAETVTVTLHDGDKAYTAELKNVKQGMNTYNLDDLENFKPEPGPPRDREYTLSFEASNPEGENPEVFGLVQDQVQGVTMDPSGPILHLLNNDPIGMGKVFVIQK</sequence>
<keyword evidence="8" id="KW-0969">Cilium</keyword>
<comment type="caution">
    <text evidence="8">The sequence shown here is derived from an EMBL/GenBank/DDBJ whole genome shotgun (WGS) entry which is preliminary data.</text>
</comment>
<keyword evidence="8" id="KW-0282">Flagellum</keyword>
<dbReference type="Pfam" id="PF13861">
    <property type="entry name" value="FLgD_tudor"/>
    <property type="match status" value="1"/>
</dbReference>
<evidence type="ECO:0000313" key="8">
    <source>
        <dbReference type="EMBL" id="MDH1317640.1"/>
    </source>
</evidence>
<dbReference type="GO" id="GO:0044781">
    <property type="term" value="P:bacterial-type flagellum organization"/>
    <property type="evidence" value="ECO:0007669"/>
    <property type="project" value="UniProtKB-UniRule"/>
</dbReference>